<reference evidence="10" key="5">
    <citation type="submission" date="2018-04" db="UniProtKB">
        <authorList>
            <consortium name="EnsemblFungi"/>
        </authorList>
    </citation>
    <scope>IDENTIFICATION</scope>
    <source>
        <strain evidence="10">R3-111a-1</strain>
    </source>
</reference>
<feature type="region of interest" description="Disordered" evidence="8">
    <location>
        <begin position="137"/>
        <end position="172"/>
    </location>
</feature>
<name>J3NT41_GAET3</name>
<feature type="compositionally biased region" description="Polar residues" evidence="8">
    <location>
        <begin position="455"/>
        <end position="469"/>
    </location>
</feature>
<feature type="transmembrane region" description="Helical" evidence="7">
    <location>
        <begin position="46"/>
        <end position="66"/>
    </location>
</feature>
<dbReference type="eggNOG" id="ENOG502RAJJ">
    <property type="taxonomic scope" value="Eukaryota"/>
</dbReference>
<feature type="region of interest" description="Disordered" evidence="8">
    <location>
        <begin position="344"/>
        <end position="474"/>
    </location>
</feature>
<evidence type="ECO:0000256" key="7">
    <source>
        <dbReference type="RuleBase" id="RU367100"/>
    </source>
</evidence>
<dbReference type="EMBL" id="GL385396">
    <property type="protein sequence ID" value="EJT79355.1"/>
    <property type="molecule type" value="Genomic_DNA"/>
</dbReference>
<accession>J3NT41</accession>
<organism evidence="9">
    <name type="scientific">Gaeumannomyces tritici (strain R3-111a-1)</name>
    <name type="common">Wheat and barley take-all root rot fungus</name>
    <name type="synonym">Gaeumannomyces graminis var. tritici</name>
    <dbReference type="NCBI Taxonomy" id="644352"/>
    <lineage>
        <taxon>Eukaryota</taxon>
        <taxon>Fungi</taxon>
        <taxon>Dikarya</taxon>
        <taxon>Ascomycota</taxon>
        <taxon>Pezizomycotina</taxon>
        <taxon>Sordariomycetes</taxon>
        <taxon>Sordariomycetidae</taxon>
        <taxon>Magnaporthales</taxon>
        <taxon>Magnaporthaceae</taxon>
        <taxon>Gaeumannomyces</taxon>
    </lineage>
</organism>
<reference evidence="9" key="3">
    <citation type="submission" date="2010-09" db="EMBL/GenBank/DDBJ databases">
        <title>Annotation of Gaeumannomyces graminis var. tritici R3-111a-1.</title>
        <authorList>
            <consortium name="The Broad Institute Genome Sequencing Platform"/>
            <person name="Ma L.-J."/>
            <person name="Dead R."/>
            <person name="Young S.K."/>
            <person name="Zeng Q."/>
            <person name="Gargeya S."/>
            <person name="Fitzgerald M."/>
            <person name="Haas B."/>
            <person name="Abouelleil A."/>
            <person name="Alvarado L."/>
            <person name="Arachchi H.M."/>
            <person name="Berlin A."/>
            <person name="Brown A."/>
            <person name="Chapman S.B."/>
            <person name="Chen Z."/>
            <person name="Dunbar C."/>
            <person name="Freedman E."/>
            <person name="Gearin G."/>
            <person name="Gellesch M."/>
            <person name="Goldberg J."/>
            <person name="Griggs A."/>
            <person name="Gujja S."/>
            <person name="Heiman D."/>
            <person name="Howarth C."/>
            <person name="Larson L."/>
            <person name="Lui A."/>
            <person name="MacDonald P.J.P."/>
            <person name="Mehta T."/>
            <person name="Montmayeur A."/>
            <person name="Murphy C."/>
            <person name="Neiman D."/>
            <person name="Pearson M."/>
            <person name="Priest M."/>
            <person name="Roberts A."/>
            <person name="Saif S."/>
            <person name="Shea T."/>
            <person name="Shenoy N."/>
            <person name="Sisk P."/>
            <person name="Stolte C."/>
            <person name="Sykes S."/>
            <person name="Yandava C."/>
            <person name="Wortman J."/>
            <person name="Nusbaum C."/>
            <person name="Birren B."/>
        </authorList>
    </citation>
    <scope>NUCLEOTIDE SEQUENCE</scope>
    <source>
        <strain evidence="9">R3-111a-1</strain>
    </source>
</reference>
<comment type="subcellular location">
    <subcellularLocation>
        <location evidence="7">Membrane</location>
        <topology evidence="7">Multi-pass membrane protein</topology>
    </subcellularLocation>
</comment>
<reference evidence="11" key="1">
    <citation type="submission" date="2010-07" db="EMBL/GenBank/DDBJ databases">
        <title>The genome sequence of Gaeumannomyces graminis var. tritici strain R3-111a-1.</title>
        <authorList>
            <consortium name="The Broad Institute Genome Sequencing Platform"/>
            <person name="Ma L.-J."/>
            <person name="Dead R."/>
            <person name="Young S."/>
            <person name="Zeng Q."/>
            <person name="Koehrsen M."/>
            <person name="Alvarado L."/>
            <person name="Berlin A."/>
            <person name="Chapman S.B."/>
            <person name="Chen Z."/>
            <person name="Freedman E."/>
            <person name="Gellesch M."/>
            <person name="Goldberg J."/>
            <person name="Griggs A."/>
            <person name="Gujja S."/>
            <person name="Heilman E.R."/>
            <person name="Heiman D."/>
            <person name="Hepburn T."/>
            <person name="Howarth C."/>
            <person name="Jen D."/>
            <person name="Larson L."/>
            <person name="Mehta T."/>
            <person name="Neiman D."/>
            <person name="Pearson M."/>
            <person name="Roberts A."/>
            <person name="Saif S."/>
            <person name="Shea T."/>
            <person name="Shenoy N."/>
            <person name="Sisk P."/>
            <person name="Stolte C."/>
            <person name="Sykes S."/>
            <person name="Walk T."/>
            <person name="White J."/>
            <person name="Yandava C."/>
            <person name="Haas B."/>
            <person name="Nusbaum C."/>
            <person name="Birren B."/>
        </authorList>
    </citation>
    <scope>NUCLEOTIDE SEQUENCE [LARGE SCALE GENOMIC DNA]</scope>
    <source>
        <strain evidence="11">R3-111a-1</strain>
    </source>
</reference>
<reference evidence="10" key="4">
    <citation type="journal article" date="2015" name="G3 (Bethesda)">
        <title>Genome sequences of three phytopathogenic species of the Magnaporthaceae family of fungi.</title>
        <authorList>
            <person name="Okagaki L.H."/>
            <person name="Nunes C.C."/>
            <person name="Sailsbery J."/>
            <person name="Clay B."/>
            <person name="Brown D."/>
            <person name="John T."/>
            <person name="Oh Y."/>
            <person name="Young N."/>
            <person name="Fitzgerald M."/>
            <person name="Haas B.J."/>
            <person name="Zeng Q."/>
            <person name="Young S."/>
            <person name="Adiconis X."/>
            <person name="Fan L."/>
            <person name="Levin J.Z."/>
            <person name="Mitchell T.K."/>
            <person name="Okubara P.A."/>
            <person name="Farman M.L."/>
            <person name="Kohn L.M."/>
            <person name="Birren B."/>
            <person name="Ma L.-J."/>
            <person name="Dean R.A."/>
        </authorList>
    </citation>
    <scope>NUCLEOTIDE SEQUENCE</scope>
    <source>
        <strain evidence="10">R3-111a-1</strain>
    </source>
</reference>
<feature type="compositionally biased region" description="Polar residues" evidence="8">
    <location>
        <begin position="503"/>
        <end position="524"/>
    </location>
</feature>
<feature type="compositionally biased region" description="Low complexity" evidence="8">
    <location>
        <begin position="388"/>
        <end position="398"/>
    </location>
</feature>
<dbReference type="GeneID" id="20344897"/>
<dbReference type="RefSeq" id="XP_009220500.1">
    <property type="nucleotide sequence ID" value="XM_009222236.1"/>
</dbReference>
<evidence type="ECO:0000256" key="8">
    <source>
        <dbReference type="SAM" id="MobiDB-lite"/>
    </source>
</evidence>
<evidence type="ECO:0000313" key="9">
    <source>
        <dbReference type="EMBL" id="EJT79355.1"/>
    </source>
</evidence>
<dbReference type="HOGENOM" id="CLU_022833_2_0_1"/>
<dbReference type="STRING" id="644352.J3NT41"/>
<feature type="transmembrane region" description="Helical" evidence="7">
    <location>
        <begin position="12"/>
        <end position="34"/>
    </location>
</feature>
<dbReference type="InterPro" id="IPR038869">
    <property type="entry name" value="DLT1"/>
</dbReference>
<dbReference type="PANTHER" id="PTHR40021:SF1">
    <property type="entry name" value="DEFECT AT LOW TEMPERATURE PROTEIN 1"/>
    <property type="match status" value="1"/>
</dbReference>
<evidence type="ECO:0000256" key="1">
    <source>
        <dbReference type="ARBA" id="ARBA00002489"/>
    </source>
</evidence>
<feature type="compositionally biased region" description="Basic and acidic residues" evidence="8">
    <location>
        <begin position="161"/>
        <end position="172"/>
    </location>
</feature>
<dbReference type="PANTHER" id="PTHR40021">
    <property type="entry name" value="DEFECT AT LOW TEMPERATURE PROTEIN 1"/>
    <property type="match status" value="1"/>
</dbReference>
<dbReference type="VEuPathDB" id="FungiDB:GGTG_04439"/>
<sequence length="554" mass="59480">MSAATLFRIVYTSFYFLLYIILVVLLLVSPADIIYQSLVGAEPQTFFVIVIAAAYFTTTCIVVFVYSGRLYINRSVLASIPKAWIPVDKGDVPTAVRKIINASLSRSAAIAYDARPRAPPVPQPGVFDDRQSYRPHTARRSSGLWSPAPQQQEEQQPHGTEGAEQKRSKEGKLKLKFFNLKEPPTAEDELGINLPPHKPVWGEVEHHGWGSPLSPDFPSLEYATVVSELPHLIEAKALTLAPPDPMSTMPPDLDGAPAAPTMFQPDPDAVALLQRGSLPLRDYLSGLAELGVLSIPSQVAGEFLAAYEQARFSTRPLSARAFRELMRLFADLLRSMKPLDPAMLFTDDDDRSSSYSVRGGGRGDVDVDLDDEAPAATATPSTMGGANGRAVNGGVSAVKRGGGSRASSPGARSTRTASSAGGYTTSSSSSGRSQIRHHHRHHHRRHQAPGAVGRASSSHTWSQYRTAPNTPRRERTLAEAVAAAAVAARDAEGRGVQVGDETSVVSTLESRLPQPSGSDSSFAQTRHPYAVSGESSGSLISLASSGSVVRFHDR</sequence>
<dbReference type="OrthoDB" id="4096362at2759"/>
<evidence type="ECO:0000313" key="11">
    <source>
        <dbReference type="Proteomes" id="UP000006039"/>
    </source>
</evidence>
<dbReference type="EnsemblFungi" id="EJT79355">
    <property type="protein sequence ID" value="EJT79355"/>
    <property type="gene ID" value="GGTG_04439"/>
</dbReference>
<evidence type="ECO:0000256" key="5">
    <source>
        <dbReference type="ARBA" id="ARBA00022989"/>
    </source>
</evidence>
<gene>
    <name evidence="10" type="primary">20344897</name>
    <name evidence="7" type="synonym">DLT1</name>
    <name evidence="9" type="ORF">GGTG_04439</name>
</gene>
<evidence type="ECO:0000256" key="3">
    <source>
        <dbReference type="ARBA" id="ARBA00021353"/>
    </source>
</evidence>
<comment type="similarity">
    <text evidence="2 7">Belongs to the DLT1 family.</text>
</comment>
<proteinExistence type="inferred from homology"/>
<dbReference type="AlphaFoldDB" id="J3NT41"/>
<reference evidence="9" key="2">
    <citation type="submission" date="2010-07" db="EMBL/GenBank/DDBJ databases">
        <authorList>
            <consortium name="The Broad Institute Genome Sequencing Platform"/>
            <consortium name="Broad Institute Genome Sequencing Center for Infectious Disease"/>
            <person name="Ma L.-J."/>
            <person name="Dead R."/>
            <person name="Young S."/>
            <person name="Zeng Q."/>
            <person name="Koehrsen M."/>
            <person name="Alvarado L."/>
            <person name="Berlin A."/>
            <person name="Chapman S.B."/>
            <person name="Chen Z."/>
            <person name="Freedman E."/>
            <person name="Gellesch M."/>
            <person name="Goldberg J."/>
            <person name="Griggs A."/>
            <person name="Gujja S."/>
            <person name="Heilman E.R."/>
            <person name="Heiman D."/>
            <person name="Hepburn T."/>
            <person name="Howarth C."/>
            <person name="Jen D."/>
            <person name="Larson L."/>
            <person name="Mehta T."/>
            <person name="Neiman D."/>
            <person name="Pearson M."/>
            <person name="Roberts A."/>
            <person name="Saif S."/>
            <person name="Shea T."/>
            <person name="Shenoy N."/>
            <person name="Sisk P."/>
            <person name="Stolte C."/>
            <person name="Sykes S."/>
            <person name="Walk T."/>
            <person name="White J."/>
            <person name="Yandava C."/>
            <person name="Haas B."/>
            <person name="Nusbaum C."/>
            <person name="Birren B."/>
        </authorList>
    </citation>
    <scope>NUCLEOTIDE SEQUENCE</scope>
    <source>
        <strain evidence="9">R3-111a-1</strain>
    </source>
</reference>
<protein>
    <recommendedName>
        <fullName evidence="3 7">Defect at low temperature protein 1</fullName>
    </recommendedName>
</protein>
<evidence type="ECO:0000256" key="6">
    <source>
        <dbReference type="ARBA" id="ARBA00023136"/>
    </source>
</evidence>
<keyword evidence="11" id="KW-1185">Reference proteome</keyword>
<keyword evidence="6 7" id="KW-0472">Membrane</keyword>
<feature type="compositionally biased region" description="Basic residues" evidence="8">
    <location>
        <begin position="434"/>
        <end position="447"/>
    </location>
</feature>
<dbReference type="Proteomes" id="UP000006039">
    <property type="component" value="Unassembled WGS sequence"/>
</dbReference>
<evidence type="ECO:0000256" key="4">
    <source>
        <dbReference type="ARBA" id="ARBA00022692"/>
    </source>
</evidence>
<dbReference type="GO" id="GO:0016020">
    <property type="term" value="C:membrane"/>
    <property type="evidence" value="ECO:0007669"/>
    <property type="project" value="UniProtKB-SubCell"/>
</dbReference>
<keyword evidence="4 7" id="KW-0812">Transmembrane</keyword>
<evidence type="ECO:0000313" key="10">
    <source>
        <dbReference type="EnsemblFungi" id="EJT79355"/>
    </source>
</evidence>
<comment type="function">
    <text evidence="1 7">Required for growth under high-pressure and low-temperature conditions.</text>
</comment>
<keyword evidence="5 7" id="KW-1133">Transmembrane helix</keyword>
<feature type="compositionally biased region" description="Low complexity" evidence="8">
    <location>
        <begin position="405"/>
        <end position="433"/>
    </location>
</feature>
<evidence type="ECO:0000256" key="2">
    <source>
        <dbReference type="ARBA" id="ARBA00005550"/>
    </source>
</evidence>
<feature type="region of interest" description="Disordered" evidence="8">
    <location>
        <begin position="489"/>
        <end position="538"/>
    </location>
</feature>